<protein>
    <submittedName>
        <fullName evidence="11">Uncharacterized protein</fullName>
    </submittedName>
</protein>
<dbReference type="Gene3D" id="3.40.50.300">
    <property type="entry name" value="P-loop containing nucleotide triphosphate hydrolases"/>
    <property type="match status" value="1"/>
</dbReference>
<dbReference type="HOGENOM" id="CLU_000837_8_8_1"/>
<evidence type="ECO:0000256" key="2">
    <source>
        <dbReference type="ARBA" id="ARBA00022614"/>
    </source>
</evidence>
<evidence type="ECO:0000256" key="6">
    <source>
        <dbReference type="ARBA" id="ARBA00022840"/>
    </source>
</evidence>
<evidence type="ECO:0000259" key="8">
    <source>
        <dbReference type="Pfam" id="PF18052"/>
    </source>
</evidence>
<dbReference type="Gramene" id="OB01G24970.1">
    <property type="protein sequence ID" value="OB01G24970.1"/>
    <property type="gene ID" value="OB01G24970"/>
</dbReference>
<evidence type="ECO:0000259" key="7">
    <source>
        <dbReference type="Pfam" id="PF00931"/>
    </source>
</evidence>
<dbReference type="Pfam" id="PF00931">
    <property type="entry name" value="NB-ARC"/>
    <property type="match status" value="1"/>
</dbReference>
<keyword evidence="6" id="KW-0067">ATP-binding</keyword>
<evidence type="ECO:0000256" key="4">
    <source>
        <dbReference type="ARBA" id="ARBA00022741"/>
    </source>
</evidence>
<dbReference type="GO" id="GO:0005524">
    <property type="term" value="F:ATP binding"/>
    <property type="evidence" value="ECO:0007669"/>
    <property type="project" value="UniProtKB-KW"/>
</dbReference>
<dbReference type="InterPro" id="IPR027417">
    <property type="entry name" value="P-loop_NTPase"/>
</dbReference>
<evidence type="ECO:0000259" key="9">
    <source>
        <dbReference type="Pfam" id="PF23559"/>
    </source>
</evidence>
<feature type="domain" description="Disease resistance protein winged helix" evidence="9">
    <location>
        <begin position="434"/>
        <end position="514"/>
    </location>
</feature>
<feature type="domain" description="R13L1/DRL21-like LRR repeat region" evidence="10">
    <location>
        <begin position="696"/>
        <end position="814"/>
    </location>
</feature>
<reference evidence="11" key="2">
    <citation type="submission" date="2013-04" db="UniProtKB">
        <authorList>
            <consortium name="EnsemblPlants"/>
        </authorList>
    </citation>
    <scope>IDENTIFICATION</scope>
</reference>
<dbReference type="STRING" id="4533.J3KZU1"/>
<evidence type="ECO:0000259" key="10">
    <source>
        <dbReference type="Pfam" id="PF25019"/>
    </source>
</evidence>
<dbReference type="Pfam" id="PF23559">
    <property type="entry name" value="WHD_DRP"/>
    <property type="match status" value="1"/>
</dbReference>
<dbReference type="InterPro" id="IPR041118">
    <property type="entry name" value="Rx_N"/>
</dbReference>
<proteinExistence type="inferred from homology"/>
<dbReference type="SUPFAM" id="SSF52058">
    <property type="entry name" value="L domain-like"/>
    <property type="match status" value="2"/>
</dbReference>
<dbReference type="InterPro" id="IPR036388">
    <property type="entry name" value="WH-like_DNA-bd_sf"/>
</dbReference>
<reference evidence="11" key="1">
    <citation type="journal article" date="2013" name="Nat. Commun.">
        <title>Whole-genome sequencing of Oryza brachyantha reveals mechanisms underlying Oryza genome evolution.</title>
        <authorList>
            <person name="Chen J."/>
            <person name="Huang Q."/>
            <person name="Gao D."/>
            <person name="Wang J."/>
            <person name="Lang Y."/>
            <person name="Liu T."/>
            <person name="Li B."/>
            <person name="Bai Z."/>
            <person name="Luis Goicoechea J."/>
            <person name="Liang C."/>
            <person name="Chen C."/>
            <person name="Zhang W."/>
            <person name="Sun S."/>
            <person name="Liao Y."/>
            <person name="Zhang X."/>
            <person name="Yang L."/>
            <person name="Song C."/>
            <person name="Wang M."/>
            <person name="Shi J."/>
            <person name="Liu G."/>
            <person name="Liu J."/>
            <person name="Zhou H."/>
            <person name="Zhou W."/>
            <person name="Yu Q."/>
            <person name="An N."/>
            <person name="Chen Y."/>
            <person name="Cai Q."/>
            <person name="Wang B."/>
            <person name="Liu B."/>
            <person name="Min J."/>
            <person name="Huang Y."/>
            <person name="Wu H."/>
            <person name="Li Z."/>
            <person name="Zhang Y."/>
            <person name="Yin Y."/>
            <person name="Song W."/>
            <person name="Jiang J."/>
            <person name="Jackson S.A."/>
            <person name="Wing R.A."/>
            <person name="Wang J."/>
            <person name="Chen M."/>
        </authorList>
    </citation>
    <scope>NUCLEOTIDE SEQUENCE [LARGE SCALE GENOMIC DNA]</scope>
    <source>
        <strain evidence="11">cv. IRGC 101232</strain>
    </source>
</reference>
<dbReference type="GO" id="GO:0009626">
    <property type="term" value="P:plant-type hypersensitive response"/>
    <property type="evidence" value="ECO:0007669"/>
    <property type="project" value="UniProtKB-ARBA"/>
</dbReference>
<keyword evidence="4" id="KW-0547">Nucleotide-binding</keyword>
<dbReference type="OrthoDB" id="653625at2759"/>
<dbReference type="OMA" id="AFERCCE"/>
<dbReference type="Gene3D" id="1.10.8.430">
    <property type="entry name" value="Helical domain of apoptotic protease-activating factors"/>
    <property type="match status" value="1"/>
</dbReference>
<dbReference type="PRINTS" id="PR00364">
    <property type="entry name" value="DISEASERSIST"/>
</dbReference>
<keyword evidence="2" id="KW-0433">Leucine-rich repeat</keyword>
<evidence type="ECO:0000256" key="5">
    <source>
        <dbReference type="ARBA" id="ARBA00022821"/>
    </source>
</evidence>
<keyword evidence="5" id="KW-0611">Plant defense</keyword>
<evidence type="ECO:0000256" key="1">
    <source>
        <dbReference type="ARBA" id="ARBA00008894"/>
    </source>
</evidence>
<feature type="domain" description="NB-ARC" evidence="7">
    <location>
        <begin position="180"/>
        <end position="339"/>
    </location>
</feature>
<dbReference type="Proteomes" id="UP000006038">
    <property type="component" value="Chromosome 1"/>
</dbReference>
<dbReference type="PANTHER" id="PTHR36766">
    <property type="entry name" value="PLANT BROAD-SPECTRUM MILDEW RESISTANCE PROTEIN RPW8"/>
    <property type="match status" value="1"/>
</dbReference>
<dbReference type="Gene3D" id="3.80.10.10">
    <property type="entry name" value="Ribonuclease Inhibitor"/>
    <property type="match status" value="5"/>
</dbReference>
<dbReference type="InterPro" id="IPR058922">
    <property type="entry name" value="WHD_DRP"/>
</dbReference>
<dbReference type="FunFam" id="1.10.10.10:FF:000322">
    <property type="entry name" value="Probable disease resistance protein At1g63360"/>
    <property type="match status" value="1"/>
</dbReference>
<dbReference type="PANTHER" id="PTHR36766:SF55">
    <property type="entry name" value="OS11G0492900 PROTEIN"/>
    <property type="match status" value="1"/>
</dbReference>
<name>J3KZU1_ORYBR</name>
<dbReference type="GO" id="GO:0043531">
    <property type="term" value="F:ADP binding"/>
    <property type="evidence" value="ECO:0007669"/>
    <property type="project" value="InterPro"/>
</dbReference>
<dbReference type="Gene3D" id="1.10.10.10">
    <property type="entry name" value="Winged helix-like DNA-binding domain superfamily/Winged helix DNA-binding domain"/>
    <property type="match status" value="1"/>
</dbReference>
<accession>J3KZU1</accession>
<dbReference type="SUPFAM" id="SSF52540">
    <property type="entry name" value="P-loop containing nucleoside triphosphate hydrolases"/>
    <property type="match status" value="1"/>
</dbReference>
<sequence>MADLVARMVVGPLVSMLKEKASSYLLEQYKVMEGMETQHKILKRKLPAILDVISDAEEQASEQREGAKAWLEELKAVAYEANQVFDEFNYEALRREAKKNGHYTNLGFDTVKLFRSHNPVMFRYRMGKKLCRIVHNMEVLVSEMNAFGFRFQPQFPASKQWRQTSSDIFDPIKIATKSREEDKRKVVNILLSQSSNVGLAVVPIVGIGGMGKTTLAQLVYNDPEIQKHFQLKLWVCVSENFDVDTLAKNIVEAATKGRDGDEETRNNSPLDRLKKLVSRKRFLVVLDDVWNREADKWEKLKACLLLGSSGSVVLATTREKGIAEIMGTVQAYDLAALKDNFIEEIIKSRAFSSQGSEPNELVEMVSEVARKCVGSPLAATALGSVLRTKTSVEEWKVVLSRSNCSEGSGILPILKLSYIDMPSHMKQCFAFCAVFPKDCEIDVDKLIQLWIANDLIPQQNNIHLETAGNRIFNELASRSFFQDVKQVPIYNDEWTYGYFSRTTCKIHDLMHDVALSIMGNECVTVTDEPGQRELLTHTARHVLLSCYESETLFNDYLKNIAPAIQTLLCGGLIIGSLPHLSKCNSVKAIQYESCIFRLKPKHLLHLRYLDLFGSRIDALPEDISILYNLRTLILSHCIYLDRLPRQMKYMTALRHLYTDNCPELKSIPQDLGQLTSLQTLSCFVAGTGSNSLNVRALHHLNLCGLLELCHLENVTAADAEAANLSNMKQLRGLILRWDSSHEDNQHHYDKVLKGLKPHHGLQALRISSYQGSRFPTWMGILQNMVELILCDCGNSKKLPPLSQVPALKVLRLYKLGKLQFLCSGVTPFTFPKLKELILVNLPAFERCCEVDWMQRELMIFPQLEKLFIQYCKLIALPEAGLLRESNCGDNATAHSAAFPSLKVLKLKNLCSFQRWESVEGIKGRRIIFPQLDKLVIHSCPELTALPEAVILEESNGGDYTVAQSAFPALKVLKLKQLSRFQRWASVEGIQVRQAMFPKLEKLVIYCCPELTALPEASLLGEMCVGHYALSHSAFPALKELKLTGLNIFQRWDSVKGIQGQLTVFPQLENLLISSCPKLTALPEASSVRESCGDYYTTAHSVFPVLKALELYDLRMFRNWGGLTFPRLEVLTIRKCHALIALPAATLVGKDITGCSAFPQLKELRLDDAEGFNIWGAMGKTHAKQPTFHNLECVYIKKCPKLRTLPRAPKLNVLHIVGANEQISLWAPRYMTSLSNLKLWVQGTETTQPDGHSLIELVDGKDNWNHQSPLTVMKLHACNLYFSSGAQALWACFAQLKDLEIHSCNSFVHWPEKEFRNLISLRGLWISGCNKLTGHAKAPGQSPSGSEDQILPQLESLKIESCESLVEVFSAPASLMKMDIWFCPELESIFSKHQCRSALTEGPSSDTMATAAVSEFLPCLEYLSLHGCDSLSGVLHLPPSLKKLYIEECSGLESLQSHSGEPPQLVELRLSGCQTLSSLPNVPQAYSYLTQLTIHKCPAIKALPTSLQQRLPSLRKKHLDACFEGPKPTLSKPRTWRYAIQRY</sequence>
<evidence type="ECO:0000313" key="12">
    <source>
        <dbReference type="Proteomes" id="UP000006038"/>
    </source>
</evidence>
<dbReference type="Pfam" id="PF25019">
    <property type="entry name" value="LRR_R13L1-DRL21"/>
    <property type="match status" value="1"/>
</dbReference>
<dbReference type="Pfam" id="PF18052">
    <property type="entry name" value="Rx_N"/>
    <property type="match status" value="1"/>
</dbReference>
<dbReference type="GO" id="GO:0042742">
    <property type="term" value="P:defense response to bacterium"/>
    <property type="evidence" value="ECO:0007669"/>
    <property type="project" value="UniProtKB-ARBA"/>
</dbReference>
<evidence type="ECO:0000256" key="3">
    <source>
        <dbReference type="ARBA" id="ARBA00022737"/>
    </source>
</evidence>
<dbReference type="InterPro" id="IPR042197">
    <property type="entry name" value="Apaf_helical"/>
</dbReference>
<dbReference type="eggNOG" id="KOG4658">
    <property type="taxonomic scope" value="Eukaryota"/>
</dbReference>
<comment type="similarity">
    <text evidence="1">Belongs to the disease resistance NB-LRR family.</text>
</comment>
<dbReference type="InterPro" id="IPR056789">
    <property type="entry name" value="LRR_R13L1-DRL21"/>
</dbReference>
<dbReference type="InterPro" id="IPR032675">
    <property type="entry name" value="LRR_dom_sf"/>
</dbReference>
<keyword evidence="12" id="KW-1185">Reference proteome</keyword>
<evidence type="ECO:0000313" key="11">
    <source>
        <dbReference type="EnsemblPlants" id="OB01G24970.1"/>
    </source>
</evidence>
<keyword evidence="3" id="KW-0677">Repeat</keyword>
<dbReference type="EnsemblPlants" id="OB01G24970.1">
    <property type="protein sequence ID" value="OB01G24970.1"/>
    <property type="gene ID" value="OB01G24970"/>
</dbReference>
<dbReference type="InterPro" id="IPR002182">
    <property type="entry name" value="NB-ARC"/>
</dbReference>
<feature type="domain" description="Disease resistance N-terminal" evidence="8">
    <location>
        <begin position="14"/>
        <end position="99"/>
    </location>
</feature>
<dbReference type="SUPFAM" id="SSF52047">
    <property type="entry name" value="RNI-like"/>
    <property type="match status" value="1"/>
</dbReference>
<organism evidence="11">
    <name type="scientific">Oryza brachyantha</name>
    <name type="common">malo sina</name>
    <dbReference type="NCBI Taxonomy" id="4533"/>
    <lineage>
        <taxon>Eukaryota</taxon>
        <taxon>Viridiplantae</taxon>
        <taxon>Streptophyta</taxon>
        <taxon>Embryophyta</taxon>
        <taxon>Tracheophyta</taxon>
        <taxon>Spermatophyta</taxon>
        <taxon>Magnoliopsida</taxon>
        <taxon>Liliopsida</taxon>
        <taxon>Poales</taxon>
        <taxon>Poaceae</taxon>
        <taxon>BOP clade</taxon>
        <taxon>Oryzoideae</taxon>
        <taxon>Oryzeae</taxon>
        <taxon>Oryzinae</taxon>
        <taxon>Oryza</taxon>
    </lineage>
</organism>
<dbReference type="GO" id="GO:0002758">
    <property type="term" value="P:innate immune response-activating signaling pathway"/>
    <property type="evidence" value="ECO:0007669"/>
    <property type="project" value="UniProtKB-ARBA"/>
</dbReference>
<dbReference type="Gene3D" id="1.20.5.4130">
    <property type="match status" value="1"/>
</dbReference>